<dbReference type="Gene3D" id="2.30.29.30">
    <property type="entry name" value="Pleckstrin-homology domain (PH domain)/Phosphotyrosine-binding domain (PTB)"/>
    <property type="match status" value="2"/>
</dbReference>
<feature type="domain" description="IRS-type PTB" evidence="12">
    <location>
        <begin position="352"/>
        <end position="464"/>
    </location>
</feature>
<evidence type="ECO:0000256" key="6">
    <source>
        <dbReference type="ARBA" id="ARBA00022782"/>
    </source>
</evidence>
<keyword evidence="5" id="KW-0677">Repeat</keyword>
<feature type="region of interest" description="Disordered" evidence="10">
    <location>
        <begin position="516"/>
        <end position="614"/>
    </location>
</feature>
<evidence type="ECO:0000256" key="5">
    <source>
        <dbReference type="ARBA" id="ARBA00022737"/>
    </source>
</evidence>
<sequence length="938" mass="99595">MSTLHNHVSNNNNNNNNNLSNNIGSSSNQQSSPQAGGSFLLGTTGSPSFNNNHQHHQHYHQHRSVGHPSDSNSSNIVNNNNNPTTTTTTTTTSTATGGGGGVVGGILGGREVSAKKFLPSFARSMMMSSSSSSAAQHHHHHQQQQQHSVDSPNTSGAGGWMGSMDSFNSATPLLSATGTTVASTSGSSSTAAASSTGGAAPGGAGPAGPPGRSSFPIPDVLNVVLHGYQRKLKTNKKKYFVVYGDTPDKFARLEYFDSEKKFKQSFAKLLGGLGGSSGGSDGPVAKRSIVLRSCFNINKRHDTKKHIIALFTKDDCFCIVFESEDELNRWLRTLLRLQRGEESEGDPPRPKFEHVWDVLVQPKGLGDSYGILGSYRLCITDKILSLVRIGLEVTATQEKRADVVEFSLASIRRCGHSQRYFYLEVGRSSKTGAGEIWMEVQDSFIAQNMYTTIMKSAKNKDDNLGPMIRIRSSSANAASKPTSMLFRRQTHAGQKPMNCSPSSGVAIARERCDSLPSRNRTTSETMPHQQQQQQHQQQHQAQVHQQQLQQHQLMLNSGGMPPPRMIPSNNRPHSMHISSCHGHSPPVNSSPLSPPPATYSTGSDGSSYSIDESTDSFITDPPTPDEGNGYKVINHLNSGGSIPEENSEEFIKDYGHIDLRLGGGLSQHDEYGSGAQTHFRMSPQSDGKPSSYTSYPQNHHHTSTINARLGHHHNSLSLPISQAARRGGSPAPPSTVGSVEGSAYMEMCSPSGSSPGDPSGSCYMAMSPVADYSRGLCSSSSAHSRASSLAEDLVDGYVPMNMSRTVTTQPPPEEYVIMDPTQNGTSSRLSNATSGGGGGGGGGNGMAGGIGGMSSAASSCSITSGTPSTDLRLSLEKVPAYIGQSDEGEVNDRPYRTYSVGSRPEHIKRKLRIDMLSSAEGGLGGGGGGAGGGSASSR</sequence>
<dbReference type="SMART" id="SM00233">
    <property type="entry name" value="PH"/>
    <property type="match status" value="1"/>
</dbReference>
<dbReference type="PANTHER" id="PTHR10614:SF13">
    <property type="entry name" value="INSULIN RECEPTOR SUBSTRATE 1"/>
    <property type="match status" value="1"/>
</dbReference>
<evidence type="ECO:0000256" key="3">
    <source>
        <dbReference type="ARBA" id="ARBA00022553"/>
    </source>
</evidence>
<dbReference type="GO" id="GO:0008286">
    <property type="term" value="P:insulin receptor signaling pathway"/>
    <property type="evidence" value="ECO:0007669"/>
    <property type="project" value="InterPro"/>
</dbReference>
<feature type="compositionally biased region" description="Gly residues" evidence="10">
    <location>
        <begin position="834"/>
        <end position="847"/>
    </location>
</feature>
<feature type="compositionally biased region" description="Low complexity" evidence="10">
    <location>
        <begin position="9"/>
        <end position="32"/>
    </location>
</feature>
<dbReference type="SUPFAM" id="SSF50729">
    <property type="entry name" value="PH domain-like"/>
    <property type="match status" value="2"/>
</dbReference>
<evidence type="ECO:0000256" key="1">
    <source>
        <dbReference type="ARBA" id="ARBA00011440"/>
    </source>
</evidence>
<protein>
    <recommendedName>
        <fullName evidence="2">Insulin receptor substrate 1</fullName>
    </recommendedName>
    <alternativeName>
        <fullName evidence="8">Protein chico</fullName>
    </alternativeName>
</protein>
<evidence type="ECO:0000313" key="13">
    <source>
        <dbReference type="EnsemblMetazoa" id="ENSAATROPP007162"/>
    </source>
</evidence>
<dbReference type="SMART" id="SM01244">
    <property type="entry name" value="IRS"/>
    <property type="match status" value="1"/>
</dbReference>
<keyword evidence="7" id="KW-0896">Oogenesis</keyword>
<feature type="compositionally biased region" description="Low complexity" evidence="10">
    <location>
        <begin position="598"/>
        <end position="611"/>
    </location>
</feature>
<dbReference type="Pfam" id="PF02174">
    <property type="entry name" value="IRS"/>
    <property type="match status" value="1"/>
</dbReference>
<dbReference type="PROSITE" id="PS50003">
    <property type="entry name" value="PH_DOMAIN"/>
    <property type="match status" value="1"/>
</dbReference>
<organism evidence="13 14">
    <name type="scientific">Anopheles atroparvus</name>
    <name type="common">European mosquito</name>
    <dbReference type="NCBI Taxonomy" id="41427"/>
    <lineage>
        <taxon>Eukaryota</taxon>
        <taxon>Metazoa</taxon>
        <taxon>Ecdysozoa</taxon>
        <taxon>Arthropoda</taxon>
        <taxon>Hexapoda</taxon>
        <taxon>Insecta</taxon>
        <taxon>Pterygota</taxon>
        <taxon>Neoptera</taxon>
        <taxon>Endopterygota</taxon>
        <taxon>Diptera</taxon>
        <taxon>Nematocera</taxon>
        <taxon>Culicoidea</taxon>
        <taxon>Culicidae</taxon>
        <taxon>Anophelinae</taxon>
        <taxon>Anopheles</taxon>
    </lineage>
</organism>
<dbReference type="PANTHER" id="PTHR10614">
    <property type="entry name" value="INSULIN RECEPTOR SUBSTRATE"/>
    <property type="match status" value="1"/>
</dbReference>
<feature type="compositionally biased region" description="Low complexity" evidence="10">
    <location>
        <begin position="178"/>
        <end position="198"/>
    </location>
</feature>
<evidence type="ECO:0000256" key="2">
    <source>
        <dbReference type="ARBA" id="ARBA00015710"/>
    </source>
</evidence>
<feature type="compositionally biased region" description="Low complexity" evidence="10">
    <location>
        <begin position="71"/>
        <end position="95"/>
    </location>
</feature>
<evidence type="ECO:0000256" key="7">
    <source>
        <dbReference type="ARBA" id="ARBA00022943"/>
    </source>
</evidence>
<evidence type="ECO:0000259" key="11">
    <source>
        <dbReference type="PROSITE" id="PS50003"/>
    </source>
</evidence>
<feature type="region of interest" description="Disordered" evidence="10">
    <location>
        <begin position="918"/>
        <end position="938"/>
    </location>
</feature>
<feature type="compositionally biased region" description="Polar residues" evidence="10">
    <location>
        <begin position="516"/>
        <end position="527"/>
    </location>
</feature>
<feature type="region of interest" description="Disordered" evidence="10">
    <location>
        <begin position="667"/>
        <end position="701"/>
    </location>
</feature>
<dbReference type="InterPro" id="IPR011993">
    <property type="entry name" value="PH-like_dom_sf"/>
</dbReference>
<name>A0AAG5D774_ANOAO</name>
<feature type="region of interest" description="Disordered" evidence="10">
    <location>
        <begin position="178"/>
        <end position="213"/>
    </location>
</feature>
<evidence type="ECO:0000256" key="10">
    <source>
        <dbReference type="SAM" id="MobiDB-lite"/>
    </source>
</evidence>
<dbReference type="InterPro" id="IPR002404">
    <property type="entry name" value="IRS_PTB"/>
</dbReference>
<dbReference type="GO" id="GO:0005829">
    <property type="term" value="C:cytosol"/>
    <property type="evidence" value="ECO:0007669"/>
    <property type="project" value="TreeGrafter"/>
</dbReference>
<dbReference type="GO" id="GO:0043548">
    <property type="term" value="F:phosphatidylinositol 3-kinase binding"/>
    <property type="evidence" value="ECO:0007669"/>
    <property type="project" value="TreeGrafter"/>
</dbReference>
<accession>A0AAG5D774</accession>
<comment type="function">
    <text evidence="9">Activates phosphatidylinositol 3-kinase when bound to the regulatory p85 subunit. May mediate the control of various cellular processes by insulin-like peptides. When phosphorylated by the insulin receptor binds specifically to various cellular proteins containing SH2 domains. Involved in control of cell proliferation, cell size, and body and organ growth throughout development. Also has a role in a signaling pathway controlling the physiological response required to endure periods of low nutrient conditions. Insulin/insulin-like growth factor (IGF) signaling pathway has a role in regulating aging and is necessary in the ovary for vitellogenic maturation.</text>
</comment>
<comment type="subunit">
    <text evidence="1">Bindings to phosphatidylinositol 3-kinase and SHP2.</text>
</comment>
<dbReference type="SMART" id="SM00310">
    <property type="entry name" value="PTBI"/>
    <property type="match status" value="1"/>
</dbReference>
<feature type="compositionally biased region" description="Low complexity" evidence="10">
    <location>
        <begin position="528"/>
        <end position="552"/>
    </location>
</feature>
<keyword evidence="14" id="KW-1185">Reference proteome</keyword>
<evidence type="ECO:0000256" key="4">
    <source>
        <dbReference type="ARBA" id="ARBA00022604"/>
    </source>
</evidence>
<dbReference type="PRINTS" id="PR00628">
    <property type="entry name" value="INSULINRSI"/>
</dbReference>
<evidence type="ECO:0000259" key="12">
    <source>
        <dbReference type="PROSITE" id="PS51064"/>
    </source>
</evidence>
<dbReference type="EnsemblMetazoa" id="ENSAATROPT007979">
    <property type="protein sequence ID" value="ENSAATROPP007162"/>
    <property type="gene ID" value="ENSAATROPG006505"/>
</dbReference>
<feature type="region of interest" description="Disordered" evidence="10">
    <location>
        <begin position="884"/>
        <end position="903"/>
    </location>
</feature>
<proteinExistence type="predicted"/>
<feature type="region of interest" description="Disordered" evidence="10">
    <location>
        <begin position="128"/>
        <end position="162"/>
    </location>
</feature>
<dbReference type="AlphaFoldDB" id="A0AAG5D774"/>
<dbReference type="CDD" id="cd01204">
    <property type="entry name" value="PTB_IRS"/>
    <property type="match status" value="1"/>
</dbReference>
<dbReference type="InterPro" id="IPR001849">
    <property type="entry name" value="PH_domain"/>
</dbReference>
<feature type="domain" description="PH" evidence="11">
    <location>
        <begin position="222"/>
        <end position="339"/>
    </location>
</feature>
<feature type="region of interest" description="Disordered" evidence="10">
    <location>
        <begin position="1"/>
        <end position="102"/>
    </location>
</feature>
<feature type="compositionally biased region" description="Basic residues" evidence="10">
    <location>
        <begin position="53"/>
        <end position="65"/>
    </location>
</feature>
<feature type="region of interest" description="Disordered" evidence="10">
    <location>
        <begin position="822"/>
        <end position="847"/>
    </location>
</feature>
<feature type="compositionally biased region" description="Gly residues" evidence="10">
    <location>
        <begin position="921"/>
        <end position="938"/>
    </location>
</feature>
<dbReference type="GO" id="GO:0005158">
    <property type="term" value="F:insulin receptor binding"/>
    <property type="evidence" value="ECO:0007669"/>
    <property type="project" value="InterPro"/>
</dbReference>
<dbReference type="GO" id="GO:0005886">
    <property type="term" value="C:plasma membrane"/>
    <property type="evidence" value="ECO:0007669"/>
    <property type="project" value="TreeGrafter"/>
</dbReference>
<evidence type="ECO:0000313" key="14">
    <source>
        <dbReference type="Proteomes" id="UP000075880"/>
    </source>
</evidence>
<dbReference type="Proteomes" id="UP000075880">
    <property type="component" value="Unassembled WGS sequence"/>
</dbReference>
<dbReference type="InterPro" id="IPR039011">
    <property type="entry name" value="IRS"/>
</dbReference>
<dbReference type="PROSITE" id="PS51064">
    <property type="entry name" value="IRS_PTB"/>
    <property type="match status" value="1"/>
</dbReference>
<evidence type="ECO:0000256" key="8">
    <source>
        <dbReference type="ARBA" id="ARBA00033282"/>
    </source>
</evidence>
<reference evidence="13" key="1">
    <citation type="submission" date="2024-04" db="UniProtKB">
        <authorList>
            <consortium name="EnsemblMetazoa"/>
        </authorList>
    </citation>
    <scope>IDENTIFICATION</scope>
    <source>
        <strain evidence="13">EBRO</strain>
    </source>
</reference>
<dbReference type="GO" id="GO:0048477">
    <property type="term" value="P:oogenesis"/>
    <property type="evidence" value="ECO:0007669"/>
    <property type="project" value="UniProtKB-KW"/>
</dbReference>
<feature type="compositionally biased region" description="Polar residues" evidence="10">
    <location>
        <begin position="682"/>
        <end position="697"/>
    </location>
</feature>
<evidence type="ECO:0000256" key="9">
    <source>
        <dbReference type="ARBA" id="ARBA00046145"/>
    </source>
</evidence>
<keyword evidence="3" id="KW-0597">Phosphoprotein</keyword>
<keyword evidence="4" id="KW-0341">Growth regulation</keyword>
<dbReference type="CDD" id="cd01257">
    <property type="entry name" value="PH_IRS"/>
    <property type="match status" value="1"/>
</dbReference>
<keyword evidence="6" id="KW-0221">Differentiation</keyword>